<gene>
    <name evidence="2" type="ORF">CMV_025235</name>
</gene>
<comment type="caution">
    <text evidence="2">The sequence shown here is derived from an EMBL/GenBank/DDBJ whole genome shotgun (WGS) entry which is preliminary data.</text>
</comment>
<sequence>MAKTLMVRPYVFAASSRAARNLFVRQAQPTRPFVSAVLFNRARTSCTKLQTHSNSKNSVGEEYGCGNSLGFWFGPTSGRRFSTRATNVNDAGSIDSPLMHSMEKKIKEHLNAESVTVRDAYGDGRHVSIDVVSSTFEGQSAVNRQRMVYKAIWEELQTTVHAVDQMTTRTPTEASAEK</sequence>
<dbReference type="PANTHER" id="PTHR46230">
    <property type="match status" value="1"/>
</dbReference>
<dbReference type="AlphaFoldDB" id="A0A8J4QEW6"/>
<dbReference type="Proteomes" id="UP000737018">
    <property type="component" value="Unassembled WGS sequence"/>
</dbReference>
<dbReference type="PANTHER" id="PTHR46230:SF4">
    <property type="entry name" value="PROTEIN BOLA4, CHLOROPLASTIC_MITOCHONDRIAL"/>
    <property type="match status" value="1"/>
</dbReference>
<reference evidence="2" key="1">
    <citation type="submission" date="2020-03" db="EMBL/GenBank/DDBJ databases">
        <title>Castanea mollissima Vanexum genome sequencing.</title>
        <authorList>
            <person name="Staton M."/>
        </authorList>
    </citation>
    <scope>NUCLEOTIDE SEQUENCE</scope>
    <source>
        <tissue evidence="2">Leaf</tissue>
    </source>
</reference>
<dbReference type="Pfam" id="PF01722">
    <property type="entry name" value="BolA"/>
    <property type="match status" value="1"/>
</dbReference>
<organism evidence="2 3">
    <name type="scientific">Castanea mollissima</name>
    <name type="common">Chinese chestnut</name>
    <dbReference type="NCBI Taxonomy" id="60419"/>
    <lineage>
        <taxon>Eukaryota</taxon>
        <taxon>Viridiplantae</taxon>
        <taxon>Streptophyta</taxon>
        <taxon>Embryophyta</taxon>
        <taxon>Tracheophyta</taxon>
        <taxon>Spermatophyta</taxon>
        <taxon>Magnoliopsida</taxon>
        <taxon>eudicotyledons</taxon>
        <taxon>Gunneridae</taxon>
        <taxon>Pentapetalae</taxon>
        <taxon>rosids</taxon>
        <taxon>fabids</taxon>
        <taxon>Fagales</taxon>
        <taxon>Fagaceae</taxon>
        <taxon>Castanea</taxon>
    </lineage>
</organism>
<evidence type="ECO:0000313" key="3">
    <source>
        <dbReference type="Proteomes" id="UP000737018"/>
    </source>
</evidence>
<dbReference type="Gene3D" id="3.10.20.90">
    <property type="entry name" value="Phosphatidylinositol 3-kinase Catalytic Subunit, Chain A, domain 1"/>
    <property type="match status" value="1"/>
</dbReference>
<evidence type="ECO:0000256" key="1">
    <source>
        <dbReference type="RuleBase" id="RU003860"/>
    </source>
</evidence>
<dbReference type="InterPro" id="IPR002634">
    <property type="entry name" value="BolA"/>
</dbReference>
<proteinExistence type="inferred from homology"/>
<dbReference type="GO" id="GO:0009507">
    <property type="term" value="C:chloroplast"/>
    <property type="evidence" value="ECO:0007669"/>
    <property type="project" value="TreeGrafter"/>
</dbReference>
<evidence type="ECO:0000313" key="2">
    <source>
        <dbReference type="EMBL" id="KAF3948815.1"/>
    </source>
</evidence>
<dbReference type="GO" id="GO:0016226">
    <property type="term" value="P:iron-sulfur cluster assembly"/>
    <property type="evidence" value="ECO:0007669"/>
    <property type="project" value="TreeGrafter"/>
</dbReference>
<accession>A0A8J4QEW6</accession>
<dbReference type="SUPFAM" id="SSF82657">
    <property type="entry name" value="BolA-like"/>
    <property type="match status" value="1"/>
</dbReference>
<keyword evidence="3" id="KW-1185">Reference proteome</keyword>
<dbReference type="OrthoDB" id="4983at2759"/>
<name>A0A8J4QEW6_9ROSI</name>
<dbReference type="InterPro" id="IPR036065">
    <property type="entry name" value="BolA-like_sf"/>
</dbReference>
<comment type="similarity">
    <text evidence="1">Belongs to the BolA/IbaG family.</text>
</comment>
<evidence type="ECO:0008006" key="4">
    <source>
        <dbReference type="Google" id="ProtNLM"/>
    </source>
</evidence>
<dbReference type="EMBL" id="JRKL02006535">
    <property type="protein sequence ID" value="KAF3948815.1"/>
    <property type="molecule type" value="Genomic_DNA"/>
</dbReference>
<protein>
    <recommendedName>
        <fullName evidence="4">Protein BOLA4, chloroplastic/mitochondrial</fullName>
    </recommendedName>
</protein>